<feature type="region of interest" description="Disordered" evidence="5">
    <location>
        <begin position="219"/>
        <end position="318"/>
    </location>
</feature>
<evidence type="ECO:0000256" key="3">
    <source>
        <dbReference type="ARBA" id="ARBA00022833"/>
    </source>
</evidence>
<evidence type="ECO:0000313" key="7">
    <source>
        <dbReference type="EMBL" id="KAF7763885.1"/>
    </source>
</evidence>
<sequence>MPAADSASQLDSEKERDRDRDGDRHDRSEKSTSKQKAASAATKSKDLSHVPCKFFKVGACTAGSSCPFSHTAAEPGAQKESCAWFVKGNCKFGHKCALAHILPGQSISMDRKNKKAAQQAAAAASGPGTTEKAGGKEGKKKRDGPGGQSSHTSGRNNSLLGGGSTAPTRLLSSNSTSSSSNRPLVSLKASISPSAPAPPLKDTEFASFAALDEMEGVQLAAPPAHRRSLAQEADASAADPASDSQSPPKSTSPPAALPPSAPRVTATMPPSDFGPIGSPPSSATRAQLSGGLNGGASTPGTSPRGSSHANGANLGTSPQGAFLSGSPFSAPGSQSVFLSSSYAGQGVAASLGSGLAMKGGRRGWADSDVSASPAKGGLSMLASSVQRSSLLNGNPRGEYAIDLEYEDYGPRKKRGGTVDDGDMEDFIPGSLTDLLTPEERNRRMSRSGGMNNPALPTNNNNLNPGELAAGGNRFGHRYSSSVPAPSLLGDIKSIWSDTPVGPLPSSPSHRGTPSTSYVTRFEGLNVNGGQQGTHDDMGLSISMGSTGAASSLGMMAPSNASAAFLPGLHQNYLKSKQQAQLGMGGGGGGGLSRGLRGSSGPLGNANLSSTAANYMSGQQQQQQQQQGTNNHGFTSSTNNTSSSTPMSQLPSYRGAPSPFDLTQPMHQAHHLHHPHHLHTQQQQQAPRPIPTSDNGKRLGGLGLGYGGAGAGAGGLGIGIGGGGGGIGGGGGGIGGGGNGGGLGGGNGLNATNAGGLEGDILSGQFLSPNTRALQAHAPGQSLPQGLAAGYSRIHALPPLTSSPNVGSGNGMGGGGFVVENSGNNGLGLTNANVGGGVGMAGMMGVNAGVGVGGGEEWGASSLPPQTLPLTTNREEDTTPSPSEAGKNGNNNNGAMMTGHQGGYMNAMNSGVGLTYSAAAKGGGSLHPGGGTTTTGTANMTTSTTSPTPPGLLKGRYMSPSSGIIPGGGIGGHGSGGSPLRPRDVDDDELFAMDK</sequence>
<feature type="region of interest" description="Disordered" evidence="5">
    <location>
        <begin position="855"/>
        <end position="897"/>
    </location>
</feature>
<feature type="region of interest" description="Disordered" evidence="5">
    <location>
        <begin position="1"/>
        <end position="46"/>
    </location>
</feature>
<evidence type="ECO:0000259" key="6">
    <source>
        <dbReference type="PROSITE" id="PS50103"/>
    </source>
</evidence>
<dbReference type="PROSITE" id="PS50103">
    <property type="entry name" value="ZF_C3H1"/>
    <property type="match status" value="2"/>
</dbReference>
<dbReference type="Pfam" id="PF14608">
    <property type="entry name" value="zf-CCCH_2"/>
    <property type="match status" value="2"/>
</dbReference>
<feature type="region of interest" description="Disordered" evidence="5">
    <location>
        <begin position="411"/>
        <end position="430"/>
    </location>
</feature>
<dbReference type="GO" id="GO:0061630">
    <property type="term" value="F:ubiquitin protein ligase activity"/>
    <property type="evidence" value="ECO:0007669"/>
    <property type="project" value="InterPro"/>
</dbReference>
<feature type="compositionally biased region" description="Acidic residues" evidence="5">
    <location>
        <begin position="984"/>
        <end position="994"/>
    </location>
</feature>
<feature type="region of interest" description="Disordered" evidence="5">
    <location>
        <begin position="436"/>
        <end position="468"/>
    </location>
</feature>
<dbReference type="InterPro" id="IPR000571">
    <property type="entry name" value="Znf_CCCH"/>
</dbReference>
<feature type="compositionally biased region" description="Polar residues" evidence="5">
    <location>
        <begin position="295"/>
        <end position="318"/>
    </location>
</feature>
<gene>
    <name evidence="7" type="ORF">Agabi119p4_8422</name>
</gene>
<feature type="zinc finger region" description="C3H1-type" evidence="4">
    <location>
        <begin position="46"/>
        <end position="73"/>
    </location>
</feature>
<feature type="compositionally biased region" description="Low complexity" evidence="5">
    <location>
        <begin position="933"/>
        <end position="963"/>
    </location>
</feature>
<feature type="compositionally biased region" description="Polar residues" evidence="5">
    <location>
        <begin position="1"/>
        <end position="10"/>
    </location>
</feature>
<dbReference type="PANTHER" id="PTHR11224">
    <property type="entry name" value="MAKORIN-RELATED"/>
    <property type="match status" value="1"/>
</dbReference>
<organism evidence="7 8">
    <name type="scientific">Agaricus bisporus var. burnettii</name>
    <dbReference type="NCBI Taxonomy" id="192524"/>
    <lineage>
        <taxon>Eukaryota</taxon>
        <taxon>Fungi</taxon>
        <taxon>Dikarya</taxon>
        <taxon>Basidiomycota</taxon>
        <taxon>Agaricomycotina</taxon>
        <taxon>Agaricomycetes</taxon>
        <taxon>Agaricomycetidae</taxon>
        <taxon>Agaricales</taxon>
        <taxon>Agaricineae</taxon>
        <taxon>Agaricaceae</taxon>
        <taxon>Agaricus</taxon>
    </lineage>
</organism>
<dbReference type="EMBL" id="JABXXO010000011">
    <property type="protein sequence ID" value="KAF7763885.1"/>
    <property type="molecule type" value="Genomic_DNA"/>
</dbReference>
<dbReference type="InterPro" id="IPR045072">
    <property type="entry name" value="MKRN-like"/>
</dbReference>
<dbReference type="AlphaFoldDB" id="A0A8H7C736"/>
<accession>A0A8H7C736</accession>
<feature type="compositionally biased region" description="Low complexity" evidence="5">
    <location>
        <begin position="593"/>
        <end position="603"/>
    </location>
</feature>
<evidence type="ECO:0000313" key="8">
    <source>
        <dbReference type="Proteomes" id="UP000629468"/>
    </source>
</evidence>
<dbReference type="PANTHER" id="PTHR11224:SF10">
    <property type="entry name" value="IP09428P-RELATED"/>
    <property type="match status" value="1"/>
</dbReference>
<evidence type="ECO:0000256" key="5">
    <source>
        <dbReference type="SAM" id="MobiDB-lite"/>
    </source>
</evidence>
<feature type="region of interest" description="Disordered" evidence="5">
    <location>
        <begin position="110"/>
        <end position="184"/>
    </location>
</feature>
<keyword evidence="1 4" id="KW-0479">Metal-binding</keyword>
<feature type="compositionally biased region" description="Basic residues" evidence="5">
    <location>
        <begin position="667"/>
        <end position="678"/>
    </location>
</feature>
<feature type="compositionally biased region" description="Polar residues" evidence="5">
    <location>
        <begin position="605"/>
        <end position="617"/>
    </location>
</feature>
<feature type="zinc finger region" description="C3H1-type" evidence="4">
    <location>
        <begin position="76"/>
        <end position="103"/>
    </location>
</feature>
<dbReference type="Proteomes" id="UP000629468">
    <property type="component" value="Unassembled WGS sequence"/>
</dbReference>
<feature type="domain" description="C3H1-type" evidence="6">
    <location>
        <begin position="46"/>
        <end position="73"/>
    </location>
</feature>
<name>A0A8H7C736_AGABI</name>
<dbReference type="Gene3D" id="4.10.1000.10">
    <property type="entry name" value="Zinc finger, CCCH-type"/>
    <property type="match status" value="1"/>
</dbReference>
<keyword evidence="2 4" id="KW-0863">Zinc-finger</keyword>
<dbReference type="InterPro" id="IPR036855">
    <property type="entry name" value="Znf_CCCH_sf"/>
</dbReference>
<keyword evidence="3 4" id="KW-0862">Zinc</keyword>
<comment type="caution">
    <text evidence="7">The sequence shown here is derived from an EMBL/GenBank/DDBJ whole genome shotgun (WGS) entry which is preliminary data.</text>
</comment>
<feature type="compositionally biased region" description="Gly residues" evidence="5">
    <location>
        <begin position="964"/>
        <end position="976"/>
    </location>
</feature>
<dbReference type="SMART" id="SM00356">
    <property type="entry name" value="ZnF_C3H1"/>
    <property type="match status" value="2"/>
</dbReference>
<proteinExistence type="predicted"/>
<feature type="compositionally biased region" description="Low complexity" evidence="5">
    <location>
        <begin position="233"/>
        <end position="254"/>
    </location>
</feature>
<dbReference type="GO" id="GO:0000209">
    <property type="term" value="P:protein polyubiquitination"/>
    <property type="evidence" value="ECO:0007669"/>
    <property type="project" value="InterPro"/>
</dbReference>
<feature type="domain" description="C3H1-type" evidence="6">
    <location>
        <begin position="76"/>
        <end position="103"/>
    </location>
</feature>
<feature type="compositionally biased region" description="Basic and acidic residues" evidence="5">
    <location>
        <begin position="11"/>
        <end position="32"/>
    </location>
</feature>
<feature type="compositionally biased region" description="Gly residues" evidence="5">
    <location>
        <begin position="582"/>
        <end position="592"/>
    </location>
</feature>
<dbReference type="SUPFAM" id="SSF90229">
    <property type="entry name" value="CCCH zinc finger"/>
    <property type="match status" value="1"/>
</dbReference>
<evidence type="ECO:0000256" key="2">
    <source>
        <dbReference type="ARBA" id="ARBA00022771"/>
    </source>
</evidence>
<dbReference type="GO" id="GO:0008270">
    <property type="term" value="F:zinc ion binding"/>
    <property type="evidence" value="ECO:0007669"/>
    <property type="project" value="UniProtKB-KW"/>
</dbReference>
<evidence type="ECO:0000256" key="1">
    <source>
        <dbReference type="ARBA" id="ARBA00022723"/>
    </source>
</evidence>
<feature type="compositionally biased region" description="Low complexity" evidence="5">
    <location>
        <begin position="167"/>
        <end position="184"/>
    </location>
</feature>
<feature type="compositionally biased region" description="Low complexity" evidence="5">
    <location>
        <begin position="116"/>
        <end position="132"/>
    </location>
</feature>
<feature type="region of interest" description="Disordered" evidence="5">
    <location>
        <begin position="924"/>
        <end position="994"/>
    </location>
</feature>
<protein>
    <recommendedName>
        <fullName evidence="6">C3H1-type domain-containing protein</fullName>
    </recommendedName>
</protein>
<feature type="compositionally biased region" description="Low complexity" evidence="5">
    <location>
        <begin position="618"/>
        <end position="644"/>
    </location>
</feature>
<feature type="compositionally biased region" description="Polar residues" evidence="5">
    <location>
        <begin position="862"/>
        <end position="871"/>
    </location>
</feature>
<feature type="compositionally biased region" description="Low complexity" evidence="5">
    <location>
        <begin position="451"/>
        <end position="468"/>
    </location>
</feature>
<feature type="region of interest" description="Disordered" evidence="5">
    <location>
        <begin position="579"/>
        <end position="698"/>
    </location>
</feature>
<reference evidence="7 8" key="1">
    <citation type="journal article" name="Sci. Rep.">
        <title>Telomere-to-telomere assembled and centromere annotated genomes of the two main subspecies of the button mushroom Agaricus bisporus reveal especially polymorphic chromosome ends.</title>
        <authorList>
            <person name="Sonnenberg A.S.M."/>
            <person name="Sedaghat-Telgerd N."/>
            <person name="Lavrijssen B."/>
            <person name="Ohm R.A."/>
            <person name="Hendrickx P.M."/>
            <person name="Scholtmeijer K."/>
            <person name="Baars J.J.P."/>
            <person name="van Peer A."/>
        </authorList>
    </citation>
    <scope>NUCLEOTIDE SEQUENCE [LARGE SCALE GENOMIC DNA]</scope>
    <source>
        <strain evidence="7 8">H119_p4</strain>
    </source>
</reference>
<evidence type="ECO:0000256" key="4">
    <source>
        <dbReference type="PROSITE-ProRule" id="PRU00723"/>
    </source>
</evidence>